<dbReference type="InterPro" id="IPR006629">
    <property type="entry name" value="LITAF"/>
</dbReference>
<dbReference type="Pfam" id="PF10601">
    <property type="entry name" value="zf-LITAF-like"/>
    <property type="match status" value="1"/>
</dbReference>
<feature type="domain" description="LITAF" evidence="10">
    <location>
        <begin position="50"/>
        <end position="136"/>
    </location>
</feature>
<dbReference type="InterPro" id="IPR037519">
    <property type="entry name" value="LITAF_fam"/>
</dbReference>
<keyword evidence="5" id="KW-0479">Metal-binding</keyword>
<keyword evidence="7 9" id="KW-0472">Membrane</keyword>
<keyword evidence="14" id="KW-1185">Reference proteome</keyword>
<dbReference type="Proteomes" id="UP000663854">
    <property type="component" value="Unassembled WGS sequence"/>
</dbReference>
<dbReference type="PANTHER" id="PTHR23292:SF6">
    <property type="entry name" value="FI16602P1-RELATED"/>
    <property type="match status" value="1"/>
</dbReference>
<organism evidence="13 14">
    <name type="scientific">Rotaria sordida</name>
    <dbReference type="NCBI Taxonomy" id="392033"/>
    <lineage>
        <taxon>Eukaryota</taxon>
        <taxon>Metazoa</taxon>
        <taxon>Spiralia</taxon>
        <taxon>Gnathifera</taxon>
        <taxon>Rotifera</taxon>
        <taxon>Eurotatoria</taxon>
        <taxon>Bdelloidea</taxon>
        <taxon>Philodinida</taxon>
        <taxon>Philodinidae</taxon>
        <taxon>Rotaria</taxon>
    </lineage>
</organism>
<keyword evidence="6" id="KW-0862">Zinc</keyword>
<proteinExistence type="inferred from homology"/>
<feature type="compositionally biased region" description="Pro residues" evidence="8">
    <location>
        <begin position="33"/>
        <end position="44"/>
    </location>
</feature>
<comment type="subcellular location">
    <subcellularLocation>
        <location evidence="2">Endosome membrane</location>
        <topology evidence="2">Peripheral membrane protein</topology>
    </subcellularLocation>
    <subcellularLocation>
        <location evidence="1">Late endosome membrane</location>
    </subcellularLocation>
    <subcellularLocation>
        <location evidence="3">Lysosome membrane</location>
        <topology evidence="3">Peripheral membrane protein</topology>
        <orientation evidence="3">Cytoplasmic side</orientation>
    </subcellularLocation>
</comment>
<dbReference type="PROSITE" id="PS51837">
    <property type="entry name" value="LITAF"/>
    <property type="match status" value="1"/>
</dbReference>
<dbReference type="EMBL" id="CAJNOL010001904">
    <property type="protein sequence ID" value="CAF1435855.1"/>
    <property type="molecule type" value="Genomic_DNA"/>
</dbReference>
<evidence type="ECO:0000313" key="12">
    <source>
        <dbReference type="EMBL" id="CAF1435855.1"/>
    </source>
</evidence>
<dbReference type="GO" id="GO:0005765">
    <property type="term" value="C:lysosomal membrane"/>
    <property type="evidence" value="ECO:0007669"/>
    <property type="project" value="UniProtKB-SubCell"/>
</dbReference>
<feature type="transmembrane region" description="Helical" evidence="9">
    <location>
        <begin position="92"/>
        <end position="112"/>
    </location>
</feature>
<evidence type="ECO:0000256" key="8">
    <source>
        <dbReference type="SAM" id="MobiDB-lite"/>
    </source>
</evidence>
<protein>
    <recommendedName>
        <fullName evidence="10">LITAF domain-containing protein</fullName>
    </recommendedName>
</protein>
<name>A0A815NQ92_9BILA</name>
<accession>A0A815NQ92</accession>
<evidence type="ECO:0000256" key="4">
    <source>
        <dbReference type="ARBA" id="ARBA00005975"/>
    </source>
</evidence>
<keyword evidence="9" id="KW-1133">Transmembrane helix</keyword>
<dbReference type="SMART" id="SM00714">
    <property type="entry name" value="LITAF"/>
    <property type="match status" value="1"/>
</dbReference>
<evidence type="ECO:0000256" key="7">
    <source>
        <dbReference type="ARBA" id="ARBA00023136"/>
    </source>
</evidence>
<evidence type="ECO:0000313" key="11">
    <source>
        <dbReference type="EMBL" id="CAF1175241.1"/>
    </source>
</evidence>
<dbReference type="GO" id="GO:0008270">
    <property type="term" value="F:zinc ion binding"/>
    <property type="evidence" value="ECO:0007669"/>
    <property type="project" value="TreeGrafter"/>
</dbReference>
<sequence>MAHESQPYDIRTQPPPYQSSDATNFRMPYQQQQPPPPPNYGVPPPIPVYTQTTTIVRPWGIMLGHYPQPLQCPSCHQQIVTRVDYEPGGGTWLISLLICVFGGFLGCCLIPFCVPACQDAVHICPLCNTQIGRRNVF</sequence>
<feature type="region of interest" description="Disordered" evidence="8">
    <location>
        <begin position="1"/>
        <end position="44"/>
    </location>
</feature>
<comment type="similarity">
    <text evidence="4">Belongs to the CDIP1/LITAF family.</text>
</comment>
<evidence type="ECO:0000256" key="9">
    <source>
        <dbReference type="SAM" id="Phobius"/>
    </source>
</evidence>
<evidence type="ECO:0000313" key="13">
    <source>
        <dbReference type="EMBL" id="CAF1437593.1"/>
    </source>
</evidence>
<reference evidence="13" key="1">
    <citation type="submission" date="2021-02" db="EMBL/GenBank/DDBJ databases">
        <authorList>
            <person name="Nowell W R."/>
        </authorList>
    </citation>
    <scope>NUCLEOTIDE SEQUENCE</scope>
</reference>
<evidence type="ECO:0000313" key="14">
    <source>
        <dbReference type="Proteomes" id="UP000663870"/>
    </source>
</evidence>
<dbReference type="GO" id="GO:0031902">
    <property type="term" value="C:late endosome membrane"/>
    <property type="evidence" value="ECO:0007669"/>
    <property type="project" value="UniProtKB-SubCell"/>
</dbReference>
<evidence type="ECO:0000256" key="1">
    <source>
        <dbReference type="ARBA" id="ARBA00004414"/>
    </source>
</evidence>
<evidence type="ECO:0000256" key="3">
    <source>
        <dbReference type="ARBA" id="ARBA00004630"/>
    </source>
</evidence>
<evidence type="ECO:0000256" key="5">
    <source>
        <dbReference type="ARBA" id="ARBA00022723"/>
    </source>
</evidence>
<dbReference type="EMBL" id="CAJNOL010001918">
    <property type="protein sequence ID" value="CAF1437593.1"/>
    <property type="molecule type" value="Genomic_DNA"/>
</dbReference>
<evidence type="ECO:0000256" key="6">
    <source>
        <dbReference type="ARBA" id="ARBA00022833"/>
    </source>
</evidence>
<evidence type="ECO:0000256" key="2">
    <source>
        <dbReference type="ARBA" id="ARBA00004481"/>
    </source>
</evidence>
<dbReference type="PANTHER" id="PTHR23292">
    <property type="entry name" value="LIPOPOLYSACCHARIDE-INDUCED TUMOR NECROSIS FACTOR-ALPHA FACTOR"/>
    <property type="match status" value="1"/>
</dbReference>
<dbReference type="AlphaFoldDB" id="A0A815NQ92"/>
<comment type="caution">
    <text evidence="13">The sequence shown here is derived from an EMBL/GenBank/DDBJ whole genome shotgun (WGS) entry which is preliminary data.</text>
</comment>
<dbReference type="Proteomes" id="UP000663870">
    <property type="component" value="Unassembled WGS sequence"/>
</dbReference>
<dbReference type="EMBL" id="CAJNOH010001094">
    <property type="protein sequence ID" value="CAF1175241.1"/>
    <property type="molecule type" value="Genomic_DNA"/>
</dbReference>
<evidence type="ECO:0000259" key="10">
    <source>
        <dbReference type="PROSITE" id="PS51837"/>
    </source>
</evidence>
<keyword evidence="9" id="KW-0812">Transmembrane</keyword>
<gene>
    <name evidence="12" type="ORF">JXQ802_LOCUS36706</name>
    <name evidence="13" type="ORF">JXQ802_LOCUS36803</name>
    <name evidence="11" type="ORF">PYM288_LOCUS23495</name>
</gene>